<dbReference type="EMBL" id="RAQO01000006">
    <property type="protein sequence ID" value="RKF18166.1"/>
    <property type="molecule type" value="Genomic_DNA"/>
</dbReference>
<comment type="caution">
    <text evidence="5">The sequence shown here is derived from an EMBL/GenBank/DDBJ whole genome shotgun (WGS) entry which is preliminary data.</text>
</comment>
<reference evidence="5 6" key="1">
    <citation type="submission" date="2018-09" db="EMBL/GenBank/DDBJ databases">
        <authorList>
            <person name="Wang Z."/>
        </authorList>
    </citation>
    <scope>NUCLEOTIDE SEQUENCE [LARGE SCALE GENOMIC DNA]</scope>
    <source>
        <strain evidence="5 6">ALS 81</strain>
    </source>
</reference>
<dbReference type="InterPro" id="IPR029000">
    <property type="entry name" value="Cyclophilin-like_dom_sf"/>
</dbReference>
<dbReference type="Pfam" id="PF02682">
    <property type="entry name" value="CT_C_D"/>
    <property type="match status" value="1"/>
</dbReference>
<keyword evidence="6" id="KW-1185">Reference proteome</keyword>
<accession>A0A420EBW3</accession>
<keyword evidence="1" id="KW-0547">Nucleotide-binding</keyword>
<evidence type="ECO:0000313" key="5">
    <source>
        <dbReference type="EMBL" id="RKF18166.1"/>
    </source>
</evidence>
<evidence type="ECO:0000256" key="2">
    <source>
        <dbReference type="ARBA" id="ARBA00022801"/>
    </source>
</evidence>
<evidence type="ECO:0000313" key="6">
    <source>
        <dbReference type="Proteomes" id="UP000286482"/>
    </source>
</evidence>
<dbReference type="PANTHER" id="PTHR34698:SF2">
    <property type="entry name" value="5-OXOPROLINASE SUBUNIT B"/>
    <property type="match status" value="1"/>
</dbReference>
<feature type="domain" description="Carboxyltransferase" evidence="4">
    <location>
        <begin position="1"/>
        <end position="201"/>
    </location>
</feature>
<dbReference type="AlphaFoldDB" id="A0A420EBW3"/>
<dbReference type="Gene3D" id="3.30.1360.40">
    <property type="match status" value="1"/>
</dbReference>
<evidence type="ECO:0000259" key="4">
    <source>
        <dbReference type="SMART" id="SM00796"/>
    </source>
</evidence>
<organism evidence="5 6">
    <name type="scientific">Alginatibacterium sediminis</name>
    <dbReference type="NCBI Taxonomy" id="2164068"/>
    <lineage>
        <taxon>Bacteria</taxon>
        <taxon>Pseudomonadati</taxon>
        <taxon>Pseudomonadota</taxon>
        <taxon>Gammaproteobacteria</taxon>
        <taxon>Alteromonadales</taxon>
        <taxon>Alteromonadaceae</taxon>
        <taxon>Alginatibacterium</taxon>
    </lineage>
</organism>
<dbReference type="SUPFAM" id="SSF160467">
    <property type="entry name" value="PH0987 N-terminal domain-like"/>
    <property type="match status" value="1"/>
</dbReference>
<keyword evidence="2 5" id="KW-0378">Hydrolase</keyword>
<dbReference type="OrthoDB" id="9778567at2"/>
<dbReference type="SMART" id="SM00796">
    <property type="entry name" value="AHS1"/>
    <property type="match status" value="1"/>
</dbReference>
<protein>
    <submittedName>
        <fullName evidence="5">5-oxoprolinase subunit PxpB</fullName>
        <ecNumber evidence="5">3.5.2.9</ecNumber>
    </submittedName>
</protein>
<dbReference type="GO" id="GO:0017168">
    <property type="term" value="F:5-oxoprolinase (ATP-hydrolyzing) activity"/>
    <property type="evidence" value="ECO:0007669"/>
    <property type="project" value="UniProtKB-EC"/>
</dbReference>
<gene>
    <name evidence="5" type="primary">pxpB</name>
    <name evidence="5" type="ORF">DBZ36_12665</name>
</gene>
<evidence type="ECO:0000256" key="3">
    <source>
        <dbReference type="ARBA" id="ARBA00022840"/>
    </source>
</evidence>
<proteinExistence type="predicted"/>
<dbReference type="Gene3D" id="2.40.100.10">
    <property type="entry name" value="Cyclophilin-like"/>
    <property type="match status" value="1"/>
</dbReference>
<dbReference type="Proteomes" id="UP000286482">
    <property type="component" value="Unassembled WGS sequence"/>
</dbReference>
<evidence type="ECO:0000256" key="1">
    <source>
        <dbReference type="ARBA" id="ARBA00022741"/>
    </source>
</evidence>
<dbReference type="GO" id="GO:0005524">
    <property type="term" value="F:ATP binding"/>
    <property type="evidence" value="ECO:0007669"/>
    <property type="project" value="UniProtKB-KW"/>
</dbReference>
<dbReference type="PANTHER" id="PTHR34698">
    <property type="entry name" value="5-OXOPROLINASE SUBUNIT B"/>
    <property type="match status" value="1"/>
</dbReference>
<dbReference type="EC" id="3.5.2.9" evidence="5"/>
<dbReference type="SUPFAM" id="SSF50891">
    <property type="entry name" value="Cyclophilin-like"/>
    <property type="match status" value="1"/>
</dbReference>
<dbReference type="InterPro" id="IPR010016">
    <property type="entry name" value="PxpB"/>
</dbReference>
<sequence>MKPVSESAFIIYFGDHIDLALPQLIARVKARLEQLSGFALIECIASYTTLLVEYHPLKISAIELHALIESALRELPAENQVAQGKCIELPTYYSLQSGPDLALIAKAKGLSIEHIISIHSQQRYTVCAIGFAPGFAFLASVDKAIQSPRHHKPRMLVPAGSVGIADQQTAVYPTQSPGGWNIIGNCPLPLFDPSGDPITPFSVGDSVQFNAIDFDDYVSLGGQICWDWRS</sequence>
<keyword evidence="3" id="KW-0067">ATP-binding</keyword>
<dbReference type="NCBIfam" id="TIGR00370">
    <property type="entry name" value="5-oxoprolinase subunit PxpB"/>
    <property type="match status" value="1"/>
</dbReference>
<dbReference type="InterPro" id="IPR003833">
    <property type="entry name" value="CT_C_D"/>
</dbReference>
<name>A0A420EBW3_9ALTE</name>